<keyword evidence="14" id="KW-1185">Reference proteome</keyword>
<dbReference type="UniPathway" id="UPA00031">
    <property type="reaction ID" value="UER00012"/>
</dbReference>
<evidence type="ECO:0000256" key="10">
    <source>
        <dbReference type="ARBA" id="ARBA00047481"/>
    </source>
</evidence>
<evidence type="ECO:0000256" key="5">
    <source>
        <dbReference type="ARBA" id="ARBA00022576"/>
    </source>
</evidence>
<comment type="catalytic activity">
    <reaction evidence="10 11">
        <text>L-histidinol phosphate + 2-oxoglutarate = 3-(imidazol-4-yl)-2-oxopropyl phosphate + L-glutamate</text>
        <dbReference type="Rhea" id="RHEA:23744"/>
        <dbReference type="ChEBI" id="CHEBI:16810"/>
        <dbReference type="ChEBI" id="CHEBI:29985"/>
        <dbReference type="ChEBI" id="CHEBI:57766"/>
        <dbReference type="ChEBI" id="CHEBI:57980"/>
        <dbReference type="EC" id="2.6.1.9"/>
    </reaction>
</comment>
<dbReference type="Gene3D" id="3.40.640.10">
    <property type="entry name" value="Type I PLP-dependent aspartate aminotransferase-like (Major domain)"/>
    <property type="match status" value="1"/>
</dbReference>
<sequence length="359" mass="40533">MTNLITEWVRPEIRQLNAYHVPPAHKMIKLDAMENPYRWDADLIEQWLNVLREAQLNRYPDPTANSVKGGLRRVMQIPDELDILLGNGSDEIIQLLALTVAEQNRVVLAPEPSFVMYRMIATFTNMLYVGVPLHSTDFSIDLETWLAAIAKHQPALTFIAYPNNPTGNTFSQHEIEKIIQATKGLVIIDEAYEPFSEHSLLSLVSRYPNVLLMRTLSKLGLAGLRLGMLVGSPTWLNEIDKVRLPYNINALTQLSTEFALQHYQVLKKQTEQIKLDRTQLLADLRAIKAVHAWDSQANFILFRVPNAKMVFEHLKQQGILIKCLDGGHPLLANCLRVTVGTADENQAFLTGLKLALANV</sequence>
<comment type="cofactor">
    <cofactor evidence="1 11">
        <name>pyridoxal 5'-phosphate</name>
        <dbReference type="ChEBI" id="CHEBI:597326"/>
    </cofactor>
</comment>
<dbReference type="InterPro" id="IPR005861">
    <property type="entry name" value="HisP_aminotrans"/>
</dbReference>
<dbReference type="InterPro" id="IPR015424">
    <property type="entry name" value="PyrdxlP-dep_Trfase"/>
</dbReference>
<keyword evidence="7 11" id="KW-0808">Transferase</keyword>
<keyword evidence="5 11" id="KW-0032">Aminotransferase</keyword>
<feature type="domain" description="Aminotransferase class I/classII large" evidence="12">
    <location>
        <begin position="26"/>
        <end position="349"/>
    </location>
</feature>
<keyword evidence="6 11" id="KW-0028">Amino-acid biosynthesis</keyword>
<evidence type="ECO:0000256" key="3">
    <source>
        <dbReference type="ARBA" id="ARBA00007970"/>
    </source>
</evidence>
<evidence type="ECO:0000256" key="4">
    <source>
        <dbReference type="ARBA" id="ARBA00011738"/>
    </source>
</evidence>
<dbReference type="PANTHER" id="PTHR42885">
    <property type="entry name" value="HISTIDINOL-PHOSPHATE AMINOTRANSFERASE-RELATED"/>
    <property type="match status" value="1"/>
</dbReference>
<name>I3CET5_9GAMM</name>
<dbReference type="HAMAP" id="MF_01023">
    <property type="entry name" value="HisC_aminotrans_2"/>
    <property type="match status" value="1"/>
</dbReference>
<dbReference type="PANTHER" id="PTHR42885:SF2">
    <property type="entry name" value="HISTIDINOL-PHOSPHATE AMINOTRANSFERASE"/>
    <property type="match status" value="1"/>
</dbReference>
<dbReference type="STRING" id="395493.BegalDRAFT_1228"/>
<dbReference type="InterPro" id="IPR015422">
    <property type="entry name" value="PyrdxlP-dep_Trfase_small"/>
</dbReference>
<dbReference type="InterPro" id="IPR015421">
    <property type="entry name" value="PyrdxlP-dep_Trfase_major"/>
</dbReference>
<keyword evidence="8 11" id="KW-0663">Pyridoxal phosphate</keyword>
<dbReference type="eggNOG" id="COG0079">
    <property type="taxonomic scope" value="Bacteria"/>
</dbReference>
<dbReference type="AlphaFoldDB" id="I3CET5"/>
<evidence type="ECO:0000313" key="14">
    <source>
        <dbReference type="Proteomes" id="UP000005744"/>
    </source>
</evidence>
<dbReference type="RefSeq" id="WP_002684772.1">
    <property type="nucleotide sequence ID" value="NZ_JH600070.1"/>
</dbReference>
<dbReference type="HOGENOM" id="CLU_017584_3_1_6"/>
<dbReference type="GO" id="GO:0000105">
    <property type="term" value="P:L-histidine biosynthetic process"/>
    <property type="evidence" value="ECO:0007669"/>
    <property type="project" value="UniProtKB-UniRule"/>
</dbReference>
<feature type="modified residue" description="N6-(pyridoxal phosphate)lysine" evidence="11">
    <location>
        <position position="218"/>
    </location>
</feature>
<dbReference type="Pfam" id="PF00155">
    <property type="entry name" value="Aminotran_1_2"/>
    <property type="match status" value="1"/>
</dbReference>
<dbReference type="SUPFAM" id="SSF53383">
    <property type="entry name" value="PLP-dependent transferases"/>
    <property type="match status" value="1"/>
</dbReference>
<evidence type="ECO:0000256" key="11">
    <source>
        <dbReference type="HAMAP-Rule" id="MF_01023"/>
    </source>
</evidence>
<dbReference type="GO" id="GO:0004400">
    <property type="term" value="F:histidinol-phosphate transaminase activity"/>
    <property type="evidence" value="ECO:0007669"/>
    <property type="project" value="UniProtKB-UniRule"/>
</dbReference>
<dbReference type="NCBIfam" id="TIGR01141">
    <property type="entry name" value="hisC"/>
    <property type="match status" value="1"/>
</dbReference>
<evidence type="ECO:0000256" key="1">
    <source>
        <dbReference type="ARBA" id="ARBA00001933"/>
    </source>
</evidence>
<evidence type="ECO:0000259" key="12">
    <source>
        <dbReference type="Pfam" id="PF00155"/>
    </source>
</evidence>
<reference evidence="13 14" key="1">
    <citation type="submission" date="2011-11" db="EMBL/GenBank/DDBJ databases">
        <title>Improved High-Quality Draft sequence of Beggiatoa alba B18lD.</title>
        <authorList>
            <consortium name="US DOE Joint Genome Institute"/>
            <person name="Lucas S."/>
            <person name="Han J."/>
            <person name="Lapidus A."/>
            <person name="Cheng J.-F."/>
            <person name="Goodwin L."/>
            <person name="Pitluck S."/>
            <person name="Peters L."/>
            <person name="Mikhailova N."/>
            <person name="Held B."/>
            <person name="Detter J.C."/>
            <person name="Han C."/>
            <person name="Tapia R."/>
            <person name="Land M."/>
            <person name="Hauser L."/>
            <person name="Kyrpides N."/>
            <person name="Ivanova N."/>
            <person name="Pagani I."/>
            <person name="Samuel K."/>
            <person name="Teske A."/>
            <person name="Mueller J."/>
            <person name="Woyke T."/>
        </authorList>
    </citation>
    <scope>NUCLEOTIDE SEQUENCE [LARGE SCALE GENOMIC DNA]</scope>
    <source>
        <strain evidence="13 14">B18LD</strain>
    </source>
</reference>
<dbReference type="CDD" id="cd00609">
    <property type="entry name" value="AAT_like"/>
    <property type="match status" value="1"/>
</dbReference>
<keyword evidence="9 11" id="KW-0368">Histidine biosynthesis</keyword>
<dbReference type="EC" id="2.6.1.9" evidence="11"/>
<dbReference type="InterPro" id="IPR004839">
    <property type="entry name" value="Aminotransferase_I/II_large"/>
</dbReference>
<comment type="pathway">
    <text evidence="2 11">Amino-acid biosynthesis; L-histidine biosynthesis; L-histidine from 5-phospho-alpha-D-ribose 1-diphosphate: step 7/9.</text>
</comment>
<evidence type="ECO:0000256" key="7">
    <source>
        <dbReference type="ARBA" id="ARBA00022679"/>
    </source>
</evidence>
<evidence type="ECO:0000313" key="13">
    <source>
        <dbReference type="EMBL" id="EIJ42128.1"/>
    </source>
</evidence>
<proteinExistence type="inferred from homology"/>
<evidence type="ECO:0000256" key="8">
    <source>
        <dbReference type="ARBA" id="ARBA00022898"/>
    </source>
</evidence>
<organism evidence="13 14">
    <name type="scientific">Beggiatoa alba B18LD</name>
    <dbReference type="NCBI Taxonomy" id="395493"/>
    <lineage>
        <taxon>Bacteria</taxon>
        <taxon>Pseudomonadati</taxon>
        <taxon>Pseudomonadota</taxon>
        <taxon>Gammaproteobacteria</taxon>
        <taxon>Thiotrichales</taxon>
        <taxon>Thiotrichaceae</taxon>
        <taxon>Beggiatoa</taxon>
    </lineage>
</organism>
<dbReference type="EMBL" id="JH600070">
    <property type="protein sequence ID" value="EIJ42128.1"/>
    <property type="molecule type" value="Genomic_DNA"/>
</dbReference>
<evidence type="ECO:0000256" key="6">
    <source>
        <dbReference type="ARBA" id="ARBA00022605"/>
    </source>
</evidence>
<dbReference type="Proteomes" id="UP000005744">
    <property type="component" value="Unassembled WGS sequence"/>
</dbReference>
<evidence type="ECO:0000256" key="9">
    <source>
        <dbReference type="ARBA" id="ARBA00023102"/>
    </source>
</evidence>
<accession>I3CET5</accession>
<gene>
    <name evidence="11" type="primary">hisC</name>
    <name evidence="13" type="ORF">BegalDRAFT_1228</name>
</gene>
<comment type="subunit">
    <text evidence="4 11">Homodimer.</text>
</comment>
<evidence type="ECO:0000256" key="2">
    <source>
        <dbReference type="ARBA" id="ARBA00005011"/>
    </source>
</evidence>
<dbReference type="OrthoDB" id="9809616at2"/>
<dbReference type="GO" id="GO:0030170">
    <property type="term" value="F:pyridoxal phosphate binding"/>
    <property type="evidence" value="ECO:0007669"/>
    <property type="project" value="InterPro"/>
</dbReference>
<comment type="similarity">
    <text evidence="3 11">Belongs to the class-II pyridoxal-phosphate-dependent aminotransferase family. Histidinol-phosphate aminotransferase subfamily.</text>
</comment>
<protein>
    <recommendedName>
        <fullName evidence="11">Histidinol-phosphate aminotransferase</fullName>
        <ecNumber evidence="11">2.6.1.9</ecNumber>
    </recommendedName>
    <alternativeName>
        <fullName evidence="11">Imidazole acetol-phosphate transaminase</fullName>
    </alternativeName>
</protein>
<dbReference type="Gene3D" id="3.90.1150.10">
    <property type="entry name" value="Aspartate Aminotransferase, domain 1"/>
    <property type="match status" value="1"/>
</dbReference>